<name>A0A1W1HCQ0_9BACT</name>
<accession>A0A1W1HCQ0</accession>
<reference evidence="2 3" key="1">
    <citation type="submission" date="2017-03" db="EMBL/GenBank/DDBJ databases">
        <authorList>
            <person name="Afonso C.L."/>
            <person name="Miller P.J."/>
            <person name="Scott M.A."/>
            <person name="Spackman E."/>
            <person name="Goraichik I."/>
            <person name="Dimitrov K.M."/>
            <person name="Suarez D.L."/>
            <person name="Swayne D.E."/>
        </authorList>
    </citation>
    <scope>NUCLEOTIDE SEQUENCE [LARGE SCALE GENOMIC DNA]</scope>
    <source>
        <strain evidence="2">PRJEB14757</strain>
    </source>
</reference>
<feature type="transmembrane region" description="Helical" evidence="1">
    <location>
        <begin position="63"/>
        <end position="84"/>
    </location>
</feature>
<keyword evidence="1" id="KW-0812">Transmembrane</keyword>
<keyword evidence="3" id="KW-1185">Reference proteome</keyword>
<evidence type="ECO:0000256" key="1">
    <source>
        <dbReference type="SAM" id="Phobius"/>
    </source>
</evidence>
<keyword evidence="1" id="KW-1133">Transmembrane helix</keyword>
<evidence type="ECO:0000313" key="2">
    <source>
        <dbReference type="EMBL" id="SLM30281.1"/>
    </source>
</evidence>
<keyword evidence="1" id="KW-0472">Membrane</keyword>
<evidence type="ECO:0000313" key="3">
    <source>
        <dbReference type="Proteomes" id="UP000191931"/>
    </source>
</evidence>
<feature type="transmembrane region" description="Helical" evidence="1">
    <location>
        <begin position="6"/>
        <end position="32"/>
    </location>
</feature>
<sequence>MVSLIVILIFLFILAIFYPFALIVLSFGAFFVKIIGRKAVDEEVEKVRIKQIDLATDRIKEHLFTVSVVLIFFIIAPFVVLYFWL</sequence>
<organism evidence="2 3">
    <name type="scientific">Desulfamplus magnetovallimortis</name>
    <dbReference type="NCBI Taxonomy" id="1246637"/>
    <lineage>
        <taxon>Bacteria</taxon>
        <taxon>Pseudomonadati</taxon>
        <taxon>Thermodesulfobacteriota</taxon>
        <taxon>Desulfobacteria</taxon>
        <taxon>Desulfobacterales</taxon>
        <taxon>Desulfobacteraceae</taxon>
        <taxon>Desulfamplus</taxon>
    </lineage>
</organism>
<dbReference type="EMBL" id="FWEV01000134">
    <property type="protein sequence ID" value="SLM30281.1"/>
    <property type="molecule type" value="Genomic_DNA"/>
</dbReference>
<dbReference type="AlphaFoldDB" id="A0A1W1HCQ0"/>
<dbReference type="Proteomes" id="UP000191931">
    <property type="component" value="Unassembled WGS sequence"/>
</dbReference>
<proteinExistence type="predicted"/>
<protein>
    <submittedName>
        <fullName evidence="2">Uncharacterized protein</fullName>
    </submittedName>
</protein>
<gene>
    <name evidence="2" type="ORF">MTBBW1_2190001</name>
</gene>